<dbReference type="Pfam" id="PF00106">
    <property type="entry name" value="adh_short"/>
    <property type="match status" value="1"/>
</dbReference>
<proteinExistence type="inferred from homology"/>
<dbReference type="PROSITE" id="PS00061">
    <property type="entry name" value="ADH_SHORT"/>
    <property type="match status" value="1"/>
</dbReference>
<dbReference type="GO" id="GO:0016491">
    <property type="term" value="F:oxidoreductase activity"/>
    <property type="evidence" value="ECO:0007669"/>
    <property type="project" value="TreeGrafter"/>
</dbReference>
<dbReference type="STRING" id="109895.A0A507EF77"/>
<gene>
    <name evidence="3" type="ORF">PhCBS80983_g00589</name>
</gene>
<dbReference type="SUPFAM" id="SSF51735">
    <property type="entry name" value="NAD(P)-binding Rossmann-fold domains"/>
    <property type="match status" value="1"/>
</dbReference>
<name>A0A507EF77_9FUNG</name>
<dbReference type="PANTHER" id="PTHR43313">
    <property type="entry name" value="SHORT-CHAIN DEHYDROGENASE/REDUCTASE FAMILY 9C"/>
    <property type="match status" value="1"/>
</dbReference>
<evidence type="ECO:0000256" key="2">
    <source>
        <dbReference type="RuleBase" id="RU000363"/>
    </source>
</evidence>
<sequence>MGLTSSKIPLTNLTTVVTGCDTGFGHETALTLAATHKAIVYAGCLTATAVEAFERMKQDQPHLYATLRPVQLDVTDWDAVQRFATVLERECPEGVFCLLNNAGINMGSLFTWTTVEEFRKVMDVNLMGAMYMMKALIPLMRRYVIQNPTGHAPRIVNITSMAGRTVAPILSAYCTSKWALEALSDSVRQELRPFGIRVAIIEPWFASTPLVVGNVEGEIKKIRDRFAVLANRTDYGDPYLEAALATRHESPALTMKPVQVINVLIATIQAQEPKHRQIVGAIGRVIAFLYMLLPSRIMDPISASSFGNVKPHGAVRNGRQGLLSWL</sequence>
<dbReference type="Proteomes" id="UP000318582">
    <property type="component" value="Unassembled WGS sequence"/>
</dbReference>
<evidence type="ECO:0000256" key="1">
    <source>
        <dbReference type="ARBA" id="ARBA00022857"/>
    </source>
</evidence>
<dbReference type="PRINTS" id="PR00081">
    <property type="entry name" value="GDHRDH"/>
</dbReference>
<dbReference type="Gene3D" id="3.40.50.720">
    <property type="entry name" value="NAD(P)-binding Rossmann-like Domain"/>
    <property type="match status" value="1"/>
</dbReference>
<keyword evidence="1" id="KW-0521">NADP</keyword>
<keyword evidence="4" id="KW-1185">Reference proteome</keyword>
<dbReference type="GO" id="GO:0008202">
    <property type="term" value="P:steroid metabolic process"/>
    <property type="evidence" value="ECO:0007669"/>
    <property type="project" value="TreeGrafter"/>
</dbReference>
<dbReference type="InterPro" id="IPR036291">
    <property type="entry name" value="NAD(P)-bd_dom_sf"/>
</dbReference>
<comment type="caution">
    <text evidence="3">The sequence shown here is derived from an EMBL/GenBank/DDBJ whole genome shotgun (WGS) entry which is preliminary data.</text>
</comment>
<comment type="similarity">
    <text evidence="2">Belongs to the short-chain dehydrogenases/reductases (SDR) family.</text>
</comment>
<evidence type="ECO:0000313" key="3">
    <source>
        <dbReference type="EMBL" id="TPX62402.1"/>
    </source>
</evidence>
<reference evidence="3 4" key="1">
    <citation type="journal article" date="2019" name="Sci. Rep.">
        <title>Comparative genomics of chytrid fungi reveal insights into the obligate biotrophic and pathogenic lifestyle of Synchytrium endobioticum.</title>
        <authorList>
            <person name="van de Vossenberg B.T.L.H."/>
            <person name="Warris S."/>
            <person name="Nguyen H.D.T."/>
            <person name="van Gent-Pelzer M.P.E."/>
            <person name="Joly D.L."/>
            <person name="van de Geest H.C."/>
            <person name="Bonants P.J.M."/>
            <person name="Smith D.S."/>
            <person name="Levesque C.A."/>
            <person name="van der Lee T.A.J."/>
        </authorList>
    </citation>
    <scope>NUCLEOTIDE SEQUENCE [LARGE SCALE GENOMIC DNA]</scope>
    <source>
        <strain evidence="3 4">CBS 809.83</strain>
    </source>
</reference>
<dbReference type="AlphaFoldDB" id="A0A507EF77"/>
<protein>
    <submittedName>
        <fullName evidence="3">Uncharacterized protein</fullName>
    </submittedName>
</protein>
<dbReference type="EMBL" id="QEAQ01000003">
    <property type="protein sequence ID" value="TPX62402.1"/>
    <property type="molecule type" value="Genomic_DNA"/>
</dbReference>
<accession>A0A507EF77</accession>
<dbReference type="InterPro" id="IPR020904">
    <property type="entry name" value="Sc_DH/Rdtase_CS"/>
</dbReference>
<organism evidence="3 4">
    <name type="scientific">Powellomyces hirtus</name>
    <dbReference type="NCBI Taxonomy" id="109895"/>
    <lineage>
        <taxon>Eukaryota</taxon>
        <taxon>Fungi</taxon>
        <taxon>Fungi incertae sedis</taxon>
        <taxon>Chytridiomycota</taxon>
        <taxon>Chytridiomycota incertae sedis</taxon>
        <taxon>Chytridiomycetes</taxon>
        <taxon>Spizellomycetales</taxon>
        <taxon>Powellomycetaceae</taxon>
        <taxon>Powellomyces</taxon>
    </lineage>
</organism>
<dbReference type="InterPro" id="IPR002347">
    <property type="entry name" value="SDR_fam"/>
</dbReference>
<dbReference type="PANTHER" id="PTHR43313:SF1">
    <property type="entry name" value="3BETA-HYDROXYSTEROID DEHYDROGENASE DHS-16"/>
    <property type="match status" value="1"/>
</dbReference>
<evidence type="ECO:0000313" key="4">
    <source>
        <dbReference type="Proteomes" id="UP000318582"/>
    </source>
</evidence>
<dbReference type="PRINTS" id="PR00080">
    <property type="entry name" value="SDRFAMILY"/>
</dbReference>
<dbReference type="PROSITE" id="PS51257">
    <property type="entry name" value="PROKAR_LIPOPROTEIN"/>
    <property type="match status" value="1"/>
</dbReference>